<protein>
    <submittedName>
        <fullName evidence="3">Zinc-binding dehydrogenase</fullName>
    </submittedName>
</protein>
<evidence type="ECO:0000313" key="3">
    <source>
        <dbReference type="EMBL" id="WAH44633.1"/>
    </source>
</evidence>
<dbReference type="SUPFAM" id="SSF51735">
    <property type="entry name" value="NAD(P)-binding Rossmann-fold domains"/>
    <property type="match status" value="1"/>
</dbReference>
<dbReference type="EMBL" id="CP104067">
    <property type="protein sequence ID" value="WAH44633.1"/>
    <property type="molecule type" value="Genomic_DNA"/>
</dbReference>
<dbReference type="PANTHER" id="PTHR43401:SF2">
    <property type="entry name" value="L-THREONINE 3-DEHYDROGENASE"/>
    <property type="match status" value="1"/>
</dbReference>
<dbReference type="Gene3D" id="3.40.50.720">
    <property type="entry name" value="NAD(P)-binding Rossmann-like Domain"/>
    <property type="match status" value="1"/>
</dbReference>
<reference evidence="3" key="1">
    <citation type="submission" date="2022-08" db="EMBL/GenBank/DDBJ databases">
        <title>Alicyclobacillus fastidiosus DSM 17978, complete genome.</title>
        <authorList>
            <person name="Wang Q."/>
            <person name="Cai R."/>
            <person name="Wang Z."/>
        </authorList>
    </citation>
    <scope>NUCLEOTIDE SEQUENCE</scope>
    <source>
        <strain evidence="3">DSM 17978</strain>
    </source>
</reference>
<accession>A0ABY6ZNT1</accession>
<organism evidence="3 4">
    <name type="scientific">Alicyclobacillus fastidiosus</name>
    <dbReference type="NCBI Taxonomy" id="392011"/>
    <lineage>
        <taxon>Bacteria</taxon>
        <taxon>Bacillati</taxon>
        <taxon>Bacillota</taxon>
        <taxon>Bacilli</taxon>
        <taxon>Bacillales</taxon>
        <taxon>Alicyclobacillaceae</taxon>
        <taxon>Alicyclobacillus</taxon>
    </lineage>
</organism>
<evidence type="ECO:0000256" key="1">
    <source>
        <dbReference type="ARBA" id="ARBA00023002"/>
    </source>
</evidence>
<dbReference type="InterPro" id="IPR036291">
    <property type="entry name" value="NAD(P)-bd_dom_sf"/>
</dbReference>
<dbReference type="InterPro" id="IPR013149">
    <property type="entry name" value="ADH-like_C"/>
</dbReference>
<dbReference type="InterPro" id="IPR050129">
    <property type="entry name" value="Zn_alcohol_dh"/>
</dbReference>
<keyword evidence="4" id="KW-1185">Reference proteome</keyword>
<dbReference type="Proteomes" id="UP001164761">
    <property type="component" value="Chromosome"/>
</dbReference>
<evidence type="ECO:0000259" key="2">
    <source>
        <dbReference type="Pfam" id="PF00107"/>
    </source>
</evidence>
<dbReference type="Pfam" id="PF00107">
    <property type="entry name" value="ADH_zinc_N"/>
    <property type="match status" value="1"/>
</dbReference>
<feature type="domain" description="Alcohol dehydrogenase-like C-terminal" evidence="2">
    <location>
        <begin position="2"/>
        <end position="78"/>
    </location>
</feature>
<keyword evidence="1" id="KW-0560">Oxidoreductase</keyword>
<evidence type="ECO:0000313" key="4">
    <source>
        <dbReference type="Proteomes" id="UP001164761"/>
    </source>
</evidence>
<dbReference type="PANTHER" id="PTHR43401">
    <property type="entry name" value="L-THREONINE 3-DEHYDROGENASE"/>
    <property type="match status" value="1"/>
</dbReference>
<sequence length="80" mass="8676">MTVFDIDDTRLQMAKRLGADHVINMLNSDDRAAHLDITRGRGYAVVLETAGAIPTMQSSFELAANKAKVCFVGADEGNHI</sequence>
<proteinExistence type="predicted"/>
<gene>
    <name evidence="3" type="ORF">NZD89_15855</name>
</gene>
<name>A0ABY6ZNT1_9BACL</name>